<dbReference type="Proteomes" id="UP000234420">
    <property type="component" value="Unassembled WGS sequence"/>
</dbReference>
<organism evidence="1 2">
    <name type="scientific">Photobacterium carnosum</name>
    <dbReference type="NCBI Taxonomy" id="2023717"/>
    <lineage>
        <taxon>Bacteria</taxon>
        <taxon>Pseudomonadati</taxon>
        <taxon>Pseudomonadota</taxon>
        <taxon>Gammaproteobacteria</taxon>
        <taxon>Vibrionales</taxon>
        <taxon>Vibrionaceae</taxon>
        <taxon>Photobacterium</taxon>
    </lineage>
</organism>
<dbReference type="RefSeq" id="WP_101767746.1">
    <property type="nucleotide sequence ID" value="NZ_BPPU01000002.1"/>
</dbReference>
<dbReference type="EMBL" id="NPIB01000003">
    <property type="protein sequence ID" value="PLC59079.1"/>
    <property type="molecule type" value="Genomic_DNA"/>
</dbReference>
<name>A0A2N4UVN4_9GAMM</name>
<reference evidence="1 2" key="1">
    <citation type="journal article" date="2018" name="Syst. Appl. Microbiol.">
        <title>Photobacterium carnosum sp. nov., isolated from spoiled modified atmosphere packaged poultry meat.</title>
        <authorList>
            <person name="Hilgarth M."/>
            <person name="Fuertes S."/>
            <person name="Ehrmann M."/>
            <person name="Vogel R.F."/>
        </authorList>
    </citation>
    <scope>NUCLEOTIDE SEQUENCE [LARGE SCALE GENOMIC DNA]</scope>
    <source>
        <strain evidence="1 2">TMW 2.2021</strain>
    </source>
</reference>
<evidence type="ECO:0000313" key="1">
    <source>
        <dbReference type="EMBL" id="PLC59079.1"/>
    </source>
</evidence>
<evidence type="ECO:0000313" key="2">
    <source>
        <dbReference type="Proteomes" id="UP000234420"/>
    </source>
</evidence>
<proteinExistence type="predicted"/>
<comment type="caution">
    <text evidence="1">The sequence shown here is derived from an EMBL/GenBank/DDBJ whole genome shotgun (WGS) entry which is preliminary data.</text>
</comment>
<keyword evidence="2" id="KW-1185">Reference proteome</keyword>
<sequence>MSLSLFRYIVAIDQHQQNGAIDISIRDWKSTDCSYCDDEIKVIRYEIEYVFDTKIQIMYTIEYDDCVSDVNVCPECWIHYQVTVDPLHTIKPAKKSFYNRCQQQYWLKTMAMNHSDNIHH</sequence>
<accession>A0A2N4UVN4</accession>
<dbReference type="AlphaFoldDB" id="A0A2N4UVN4"/>
<protein>
    <submittedName>
        <fullName evidence="1">Uncharacterized protein</fullName>
    </submittedName>
</protein>
<gene>
    <name evidence="1" type="ORF">CIK00_04605</name>
</gene>